<keyword evidence="1" id="KW-0732">Signal</keyword>
<keyword evidence="5" id="KW-1185">Reference proteome</keyword>
<evidence type="ECO:0000259" key="3">
    <source>
        <dbReference type="Pfam" id="PF11329"/>
    </source>
</evidence>
<proteinExistence type="predicted"/>
<dbReference type="InParanoid" id="A0A4R5CUB4"/>
<dbReference type="EMBL" id="SMKZ01000042">
    <property type="protein sequence ID" value="TDE01333.1"/>
    <property type="molecule type" value="Genomic_DNA"/>
</dbReference>
<dbReference type="InterPro" id="IPR021478">
    <property type="entry name" value="DUF3131"/>
</dbReference>
<name>A0A4R5CUB4_9ACTN</name>
<dbReference type="Pfam" id="PF11329">
    <property type="entry name" value="DUF3131"/>
    <property type="match status" value="1"/>
</dbReference>
<feature type="domain" description="DUF3131" evidence="3">
    <location>
        <begin position="49"/>
        <end position="190"/>
    </location>
</feature>
<dbReference type="OrthoDB" id="9769991at2"/>
<dbReference type="AlphaFoldDB" id="A0A4R5CUB4"/>
<feature type="signal peptide" evidence="1">
    <location>
        <begin position="1"/>
        <end position="30"/>
    </location>
</feature>
<evidence type="ECO:0000259" key="2">
    <source>
        <dbReference type="Pfam" id="PF10091"/>
    </source>
</evidence>
<dbReference type="Gene3D" id="1.50.10.140">
    <property type="match status" value="1"/>
</dbReference>
<dbReference type="Proteomes" id="UP000294739">
    <property type="component" value="Unassembled WGS sequence"/>
</dbReference>
<dbReference type="Pfam" id="PF10091">
    <property type="entry name" value="Glycoamylase"/>
    <property type="match status" value="1"/>
</dbReference>
<evidence type="ECO:0000313" key="4">
    <source>
        <dbReference type="EMBL" id="TDE01333.1"/>
    </source>
</evidence>
<evidence type="ECO:0000256" key="1">
    <source>
        <dbReference type="SAM" id="SignalP"/>
    </source>
</evidence>
<sequence>MRSLLRRSGVTAAVVTVSALVAGAALPTQAAAPSPSSVDHDAAEDTLYRYAEGTWASFAAMTDEASGMPADKLRADGTTSVQTSTTNIGAYMWSAVVAEELGIIDREELVERLSVTVTTLEGLERHEESGQYFNWYDHHTGEVITTWPDTGEPIVPHLSSVDNGWLATALQVVRASVPELADRAGEIFDSMDFGFYYRPEVNRILFHYAPSTGAAPCCYDTLVSESRIASYIGIAKGEIPREHYFGTWRSFPDTCDWDWQQQKPVGEWRNYLRQDVWEGAYPYRGMEVVPSWGGSMFEALMPTLFVPEEGWGRRSWAVNHPNYVQAHIEHGLEEAQYGYWGFSPANDTEGGYRVYGVPLIGMDPLGYPSNNDTTQVDPGFEGCDRPAQPLPGPEEYTNGIVTPHASFLALRYAPEEAMENLANLERDFEIYTEWGFRDTVNVDTGVVDEYYLSLDQGMIMAAIGNALADDLLREAFVTPQLTNRVRPVMSMEQFTNFR</sequence>
<gene>
    <name evidence="4" type="ORF">E1269_23520</name>
</gene>
<dbReference type="RefSeq" id="WP_131899142.1">
    <property type="nucleotide sequence ID" value="NZ_SMKZ01000042.1"/>
</dbReference>
<dbReference type="InterPro" id="IPR019282">
    <property type="entry name" value="Glycoamylase-like_cons_dom"/>
</dbReference>
<feature type="chain" id="PRO_5020773425" evidence="1">
    <location>
        <begin position="31"/>
        <end position="498"/>
    </location>
</feature>
<feature type="domain" description="Glycoamylase-like" evidence="2">
    <location>
        <begin position="276"/>
        <end position="476"/>
    </location>
</feature>
<accession>A0A4R5CUB4</accession>
<reference evidence="4 5" key="1">
    <citation type="submission" date="2019-03" db="EMBL/GenBank/DDBJ databases">
        <title>Draft genome sequences of novel Actinobacteria.</title>
        <authorList>
            <person name="Sahin N."/>
            <person name="Ay H."/>
            <person name="Saygin H."/>
        </authorList>
    </citation>
    <scope>NUCLEOTIDE SEQUENCE [LARGE SCALE GENOMIC DNA]</scope>
    <source>
        <strain evidence="4 5">5K138</strain>
    </source>
</reference>
<comment type="caution">
    <text evidence="4">The sequence shown here is derived from an EMBL/GenBank/DDBJ whole genome shotgun (WGS) entry which is preliminary data.</text>
</comment>
<protein>
    <submittedName>
        <fullName evidence="4">DUF3131 domain-containing protein</fullName>
    </submittedName>
</protein>
<evidence type="ECO:0000313" key="5">
    <source>
        <dbReference type="Proteomes" id="UP000294739"/>
    </source>
</evidence>
<organism evidence="4 5">
    <name type="scientific">Jiangella asiatica</name>
    <dbReference type="NCBI Taxonomy" id="2530372"/>
    <lineage>
        <taxon>Bacteria</taxon>
        <taxon>Bacillati</taxon>
        <taxon>Actinomycetota</taxon>
        <taxon>Actinomycetes</taxon>
        <taxon>Jiangellales</taxon>
        <taxon>Jiangellaceae</taxon>
        <taxon>Jiangella</taxon>
    </lineage>
</organism>